<protein>
    <submittedName>
        <fullName evidence="2">Uncharacterized protein</fullName>
    </submittedName>
</protein>
<feature type="region of interest" description="Disordered" evidence="1">
    <location>
        <begin position="71"/>
        <end position="141"/>
    </location>
</feature>
<dbReference type="Proteomes" id="UP000324705">
    <property type="component" value="Chromosome 4A"/>
</dbReference>
<dbReference type="AlphaFoldDB" id="A0A9R0SCI7"/>
<feature type="compositionally biased region" description="Low complexity" evidence="1">
    <location>
        <begin position="78"/>
        <end position="111"/>
    </location>
</feature>
<feature type="region of interest" description="Disordered" evidence="1">
    <location>
        <begin position="1"/>
        <end position="36"/>
    </location>
</feature>
<evidence type="ECO:0000313" key="2">
    <source>
        <dbReference type="EMBL" id="VAH91948.1"/>
    </source>
</evidence>
<dbReference type="EMBL" id="LT934117">
    <property type="protein sequence ID" value="VAH91948.1"/>
    <property type="molecule type" value="Genomic_DNA"/>
</dbReference>
<organism evidence="2 3">
    <name type="scientific">Triticum turgidum subsp. durum</name>
    <name type="common">Durum wheat</name>
    <name type="synonym">Triticum durum</name>
    <dbReference type="NCBI Taxonomy" id="4567"/>
    <lineage>
        <taxon>Eukaryota</taxon>
        <taxon>Viridiplantae</taxon>
        <taxon>Streptophyta</taxon>
        <taxon>Embryophyta</taxon>
        <taxon>Tracheophyta</taxon>
        <taxon>Spermatophyta</taxon>
        <taxon>Magnoliopsida</taxon>
        <taxon>Liliopsida</taxon>
        <taxon>Poales</taxon>
        <taxon>Poaceae</taxon>
        <taxon>BOP clade</taxon>
        <taxon>Pooideae</taxon>
        <taxon>Triticodae</taxon>
        <taxon>Triticeae</taxon>
        <taxon>Triticinae</taxon>
        <taxon>Triticum</taxon>
    </lineage>
</organism>
<proteinExistence type="predicted"/>
<evidence type="ECO:0000256" key="1">
    <source>
        <dbReference type="SAM" id="MobiDB-lite"/>
    </source>
</evidence>
<accession>A0A9R0SCI7</accession>
<name>A0A9R0SCI7_TRITD</name>
<evidence type="ECO:0000313" key="3">
    <source>
        <dbReference type="Proteomes" id="UP000324705"/>
    </source>
</evidence>
<keyword evidence="3" id="KW-1185">Reference proteome</keyword>
<gene>
    <name evidence="2" type="ORF">TRITD_4Av1G125160</name>
</gene>
<dbReference type="Gramene" id="TRITD4Av1G125160.3">
    <property type="protein sequence ID" value="TRITD4Av1G125160.3"/>
    <property type="gene ID" value="TRITD4Av1G125160"/>
</dbReference>
<feature type="compositionally biased region" description="Pro residues" evidence="1">
    <location>
        <begin position="26"/>
        <end position="36"/>
    </location>
</feature>
<sequence>MALADVPLSLSPSSPHRAGHHVRLPTTPPPPLPPPSCAVAWASWSTARRSWMAGGRRHPSTAHALALAHRRPCPIPPSATTFPTPSSDLRRPLPSSSSSASTSSLLPSSSLNQGSPHLIRSRPRRASPTIGTRRWFGPGGGSCNPGVAAAVVPFRRHQGSTQRPRAASRAGQSANDAAALAMRRRLPWRTRRQQPWAWKTVLDPVSRRRCLVVKQRGPSAAPCPTSRPRGVSVALLDPASPCNRLCRQHLHEIVLVYVVQDQRQESAKYDDENKANDGELSSIEAEQSIGILSFNAHPKFQLPEIKASFSRCRSKLPHT</sequence>
<reference evidence="2 3" key="1">
    <citation type="submission" date="2017-09" db="EMBL/GenBank/DDBJ databases">
        <authorList>
            <consortium name="International Durum Wheat Genome Sequencing Consortium (IDWGSC)"/>
            <person name="Milanesi L."/>
        </authorList>
    </citation>
    <scope>NUCLEOTIDE SEQUENCE [LARGE SCALE GENOMIC DNA]</scope>
    <source>
        <strain evidence="3">cv. Svevo</strain>
    </source>
</reference>